<name>W1WF59_9ZZZZ</name>
<reference evidence="1" key="1">
    <citation type="submission" date="2013-12" db="EMBL/GenBank/DDBJ databases">
        <title>A Varibaculum cambriense genome reconstructed from a premature infant gut community with otherwise low bacterial novelty that shifts toward anaerobic metabolism during the third week of life.</title>
        <authorList>
            <person name="Brown C.T."/>
            <person name="Sharon I."/>
            <person name="Thomas B.C."/>
            <person name="Castelle C.J."/>
            <person name="Morowitz M.J."/>
            <person name="Banfield J.F."/>
        </authorList>
    </citation>
    <scope>NUCLEOTIDE SEQUENCE</scope>
</reference>
<comment type="caution">
    <text evidence="1">The sequence shown here is derived from an EMBL/GenBank/DDBJ whole genome shotgun (WGS) entry which is preliminary data.</text>
</comment>
<accession>W1WF59</accession>
<evidence type="ECO:0000313" key="1">
    <source>
        <dbReference type="EMBL" id="ETJ15059.1"/>
    </source>
</evidence>
<dbReference type="AlphaFoldDB" id="W1WF59"/>
<gene>
    <name evidence="1" type="ORF">Q604_UNBc4C00327G0001</name>
</gene>
<dbReference type="EMBL" id="AZMM01019108">
    <property type="protein sequence ID" value="ETJ15059.1"/>
    <property type="molecule type" value="Genomic_DNA"/>
</dbReference>
<sequence length="152" mass="16816">MTASMLMVQKPRIPWTMDIAWCPGGLTKAKARSTSPRITASAAAIAPPADTRCASVTQDSKSGAPTWTRSIVSQSATIGLYSTILGISNKPSSTIWSRVYSNRSCRSGWVSEIFQSKAGKNTSPKLWFDVFLSVFNLLRTFLWVLIRPWRSR</sequence>
<protein>
    <submittedName>
        <fullName evidence="1">Uncharacterized protein</fullName>
    </submittedName>
</protein>
<proteinExistence type="predicted"/>
<organism evidence="1">
    <name type="scientific">human gut metagenome</name>
    <dbReference type="NCBI Taxonomy" id="408170"/>
    <lineage>
        <taxon>unclassified sequences</taxon>
        <taxon>metagenomes</taxon>
        <taxon>organismal metagenomes</taxon>
    </lineage>
</organism>